<dbReference type="NCBIfam" id="TIGR02854">
    <property type="entry name" value="spore_II_GA"/>
    <property type="match status" value="1"/>
</dbReference>
<protein>
    <recommendedName>
        <fullName evidence="1">Sporulation sigma-E factor-processing peptidase</fullName>
        <ecNumber evidence="1">3.4.23.-</ecNumber>
    </recommendedName>
    <alternativeName>
        <fullName evidence="1">Membrane-associated aspartic protease</fullName>
    </alternativeName>
    <alternativeName>
        <fullName evidence="1">Stage II sporulation protein GA</fullName>
    </alternativeName>
</protein>
<dbReference type="PIRSF" id="PIRSF018571">
    <property type="entry name" value="SpoIIGA"/>
    <property type="match status" value="1"/>
</dbReference>
<feature type="transmembrane region" description="Helical" evidence="3">
    <location>
        <begin position="61"/>
        <end position="81"/>
    </location>
</feature>
<dbReference type="EC" id="3.4.23.-" evidence="1"/>
<organism evidence="4 5">
    <name type="scientific">Cerasibacillus terrae</name>
    <dbReference type="NCBI Taxonomy" id="2498845"/>
    <lineage>
        <taxon>Bacteria</taxon>
        <taxon>Bacillati</taxon>
        <taxon>Bacillota</taxon>
        <taxon>Bacilli</taxon>
        <taxon>Bacillales</taxon>
        <taxon>Bacillaceae</taxon>
        <taxon>Cerasibacillus</taxon>
    </lineage>
</organism>
<dbReference type="RefSeq" id="WP_147665171.1">
    <property type="nucleotide sequence ID" value="NZ_VDUW01000001.1"/>
</dbReference>
<dbReference type="GO" id="GO:0030436">
    <property type="term" value="P:asexual sporulation"/>
    <property type="evidence" value="ECO:0007669"/>
    <property type="project" value="InterPro"/>
</dbReference>
<feature type="active site" evidence="2">
    <location>
        <position position="183"/>
    </location>
</feature>
<dbReference type="EMBL" id="VDUW01000001">
    <property type="protein sequence ID" value="TXL67602.1"/>
    <property type="molecule type" value="Genomic_DNA"/>
</dbReference>
<comment type="subcellular location">
    <subcellularLocation>
        <location evidence="1">Cell membrane</location>
    </subcellularLocation>
</comment>
<keyword evidence="1" id="KW-0378">Hydrolase</keyword>
<feature type="transmembrane region" description="Helical" evidence="3">
    <location>
        <begin position="6"/>
        <end position="27"/>
    </location>
</feature>
<keyword evidence="3" id="KW-1133">Transmembrane helix</keyword>
<dbReference type="GO" id="GO:0004190">
    <property type="term" value="F:aspartic-type endopeptidase activity"/>
    <property type="evidence" value="ECO:0007669"/>
    <property type="project" value="UniProtKB-KW"/>
</dbReference>
<name>A0A5C8P2K7_9BACI</name>
<keyword evidence="1" id="KW-1003">Cell membrane</keyword>
<evidence type="ECO:0000256" key="1">
    <source>
        <dbReference type="PIRNR" id="PIRNR018571"/>
    </source>
</evidence>
<dbReference type="InterPro" id="IPR005081">
    <property type="entry name" value="SpoIIGA"/>
</dbReference>
<feature type="transmembrane region" description="Helical" evidence="3">
    <location>
        <begin position="34"/>
        <end position="55"/>
    </location>
</feature>
<keyword evidence="1 3" id="KW-0472">Membrane</keyword>
<keyword evidence="1" id="KW-0645">Protease</keyword>
<sequence length="306" mass="35346">MSIYLDVIWVLNFFLDSMLLMLTKALAKEHISNWRIFFGAFIASLLVPISILMPQSFFTTLYGKCLYSIIIILATFGFFSINRLMKLVLLFYFISFSIGGGLVAVYFLMNHSFSIAETGILTFHSGLGDPISWLFVIIGFPISWYFTKKRMDNHGNEKIRYDQLYPVAITIKNQTFRTTGYVDSGNQLVDPITKRCVVICDEYFMKQWFSEEEWNQLKESFSNFSIQNIPFNWQDMIQVIPFHGVSGNNSFLYAIRPEKLSVLNNEKEIVTNHVLIGIQFGTLTKDGKYHCLLHPQMMKYKASLPA</sequence>
<accession>A0A5C8P2K7</accession>
<comment type="similarity">
    <text evidence="1">Belongs to the peptidase U4 family.</text>
</comment>
<dbReference type="GO" id="GO:0030435">
    <property type="term" value="P:sporulation resulting in formation of a cellular spore"/>
    <property type="evidence" value="ECO:0007669"/>
    <property type="project" value="UniProtKB-KW"/>
</dbReference>
<comment type="subunit">
    <text evidence="1">Self-associates. Interacts with SigE. Interacts with SpoIIR.</text>
</comment>
<evidence type="ECO:0000313" key="4">
    <source>
        <dbReference type="EMBL" id="TXL67602.1"/>
    </source>
</evidence>
<keyword evidence="5" id="KW-1185">Reference proteome</keyword>
<keyword evidence="3" id="KW-0812">Transmembrane</keyword>
<dbReference type="GO" id="GO:0006508">
    <property type="term" value="P:proteolysis"/>
    <property type="evidence" value="ECO:0007669"/>
    <property type="project" value="UniProtKB-KW"/>
</dbReference>
<dbReference type="Proteomes" id="UP000321574">
    <property type="component" value="Unassembled WGS sequence"/>
</dbReference>
<evidence type="ECO:0000256" key="2">
    <source>
        <dbReference type="PIRSR" id="PIRSR018571-1"/>
    </source>
</evidence>
<reference evidence="4 5" key="1">
    <citation type="submission" date="2019-06" db="EMBL/GenBank/DDBJ databases">
        <title>Cerasibacillus sp. nov., isolated from maize field.</title>
        <authorList>
            <person name="Lin S.-Y."/>
            <person name="Tsai C.-F."/>
            <person name="Young C.-C."/>
        </authorList>
    </citation>
    <scope>NUCLEOTIDE SEQUENCE [LARGE SCALE GENOMIC DNA]</scope>
    <source>
        <strain evidence="4 5">CC-CFT480</strain>
    </source>
</reference>
<evidence type="ECO:0000313" key="5">
    <source>
        <dbReference type="Proteomes" id="UP000321574"/>
    </source>
</evidence>
<keyword evidence="1" id="KW-0749">Sporulation</keyword>
<dbReference type="AlphaFoldDB" id="A0A5C8P2K7"/>
<keyword evidence="1" id="KW-0064">Aspartyl protease</keyword>
<dbReference type="Pfam" id="PF03419">
    <property type="entry name" value="Peptidase_U4"/>
    <property type="match status" value="1"/>
</dbReference>
<proteinExistence type="inferred from homology"/>
<feature type="transmembrane region" description="Helical" evidence="3">
    <location>
        <begin position="131"/>
        <end position="147"/>
    </location>
</feature>
<comment type="caution">
    <text evidence="4">The sequence shown here is derived from an EMBL/GenBank/DDBJ whole genome shotgun (WGS) entry which is preliminary data.</text>
</comment>
<comment type="function">
    <text evidence="1">Probable aspartic protease that is responsible for the proteolytic cleavage of the RNA polymerase sigma E factor (SigE/spoIIGB) to yield the active peptide in the mother cell during sporulation. Responds to a signal from the forespore that is triggered by the extracellular signal protein SpoIIR.</text>
</comment>
<evidence type="ECO:0000256" key="3">
    <source>
        <dbReference type="SAM" id="Phobius"/>
    </source>
</evidence>
<dbReference type="OrthoDB" id="2690199at2"/>
<dbReference type="GO" id="GO:0005886">
    <property type="term" value="C:plasma membrane"/>
    <property type="evidence" value="ECO:0007669"/>
    <property type="project" value="UniProtKB-SubCell"/>
</dbReference>
<gene>
    <name evidence="4" type="primary">spoIIGA</name>
    <name evidence="4" type="ORF">FHP05_00885</name>
</gene>
<feature type="transmembrane region" description="Helical" evidence="3">
    <location>
        <begin position="88"/>
        <end position="109"/>
    </location>
</feature>